<sequence length="1107" mass="120063">MVGVEMENSRGRSIDRSREPGSKKPRLVEEAAPPEIRDRGGGGGSNGVLGRAPFPPRSVKFRAERDGEVGYNPELPQQQQQQQQQHQELVSRYKTALAELTFNSKPIITNLTIIAGENLHAAKWIAATVCANILEVPSDQKLPSLYLLDSIVKNIGRDYIKYFAAKLPEVFCKAYRQVDPSIHPGMRHLFGTWKGVFPVSCLQTIEKELGFSSATNGSSSGVATSRADPQSQRPPHSIHVNPKYLEARQRLQQSSKDFKLPQREVSRELVHEKINSAELEDYECSSEFSRHSDSGFTRADERVTDQEGIDKPWYGTGRSVTEASASQRVAFEGKRDFSKYRASKSAQPAVKLQPAGLMTNSANRSSSAVNRNWKNSEEEEYMWDDMNSRLTDNGRREISRKDSWMMDDTEKLEVEDQFVQPRGEHDTGSRTSRESSVDSYSMTLRGQGAFGHRTSMFPLREPHAEDGLVHMGISSRISGQSEGHLSSLGRSASIGSSVARTDHQTNMRLQVNDIPNVGSFVNSGSSERILGQQRHQNSHSASPSRQLPVLPNPHSPSSLAARQGPHKFAELDVLQDSSISQAGSKASTFAGQLNRVSPVQIDSDPFSLLSKSHKPFSMQNLQSTHTQLPRHIQNSSVPFTQQRSHSSFSQQPPSDPRQSQPLDVPGQSSPGSLLAAIMRSGLLSNNSVSSGSSNVNLPESGTVPSHLNVQPPLPSGPPPVQLVKPSSMITPVSLPLSHASSTTTSAQRVPVLPPLPPGPPPSFSVIGTSTQSGGSTSESNPLSSLLSSLVAKGLISKPKKESPGVATPQIPDLPQNQISSATTSGSMPVSSSPAPPTAVAKSSGKEPLVRESAAKGINAGSQATASEKEGLVGIAFKPDVIREFHPVVISGLFDDLPFQCNICGLRLKLQEQLDQHLEWHALKNQEPSSLNAMSRRWYPSLDYWITGSAGCTSAAVSANEEASEPIVPADETQSVCILCGELFEDFYSHEKDEWMFIGAMYLSIPVDEAGSMDGGARQGPIVHAKCITPSSASDLGLAKKTEQLSQFDKGGWCSGQHSGPILRKGLLLAGDGVAAPILLTESEEQIRRQWFGCTIFAPFDVANLSQL</sequence>
<feature type="region of interest" description="Disordered" evidence="3">
    <location>
        <begin position="636"/>
        <end position="672"/>
    </location>
</feature>
<feature type="compositionally biased region" description="Polar residues" evidence="3">
    <location>
        <begin position="533"/>
        <end position="545"/>
    </location>
</feature>
<dbReference type="GO" id="GO:0005849">
    <property type="term" value="C:mRNA cleavage factor complex"/>
    <property type="evidence" value="ECO:0007669"/>
    <property type="project" value="TreeGrafter"/>
</dbReference>
<evidence type="ECO:0008006" key="8">
    <source>
        <dbReference type="Google" id="ProtNLM"/>
    </source>
</evidence>
<dbReference type="InterPro" id="IPR045154">
    <property type="entry name" value="PCF11-like"/>
</dbReference>
<evidence type="ECO:0000256" key="2">
    <source>
        <dbReference type="PROSITE-ProRule" id="PRU00042"/>
    </source>
</evidence>
<keyword evidence="2" id="KW-0862">Zinc</keyword>
<dbReference type="PROSITE" id="PS00028">
    <property type="entry name" value="ZINC_FINGER_C2H2_1"/>
    <property type="match status" value="1"/>
</dbReference>
<keyword evidence="1" id="KW-0507">mRNA processing</keyword>
<dbReference type="AlphaFoldDB" id="A0AAP0J574"/>
<dbReference type="PROSITE" id="PS50157">
    <property type="entry name" value="ZINC_FINGER_C2H2_2"/>
    <property type="match status" value="1"/>
</dbReference>
<dbReference type="InterPro" id="IPR006569">
    <property type="entry name" value="CID_dom"/>
</dbReference>
<dbReference type="PANTHER" id="PTHR15921:SF3">
    <property type="entry name" value="PRE-MRNA CLEAVAGE COMPLEX 2 PROTEIN PCF11"/>
    <property type="match status" value="1"/>
</dbReference>
<feature type="region of interest" description="Disordered" evidence="3">
    <location>
        <begin position="417"/>
        <end position="439"/>
    </location>
</feature>
<evidence type="ECO:0000313" key="6">
    <source>
        <dbReference type="EMBL" id="KAK9127648.1"/>
    </source>
</evidence>
<dbReference type="Proteomes" id="UP001420932">
    <property type="component" value="Unassembled WGS sequence"/>
</dbReference>
<dbReference type="InterPro" id="IPR008942">
    <property type="entry name" value="ENTH_VHS"/>
</dbReference>
<feature type="compositionally biased region" description="Low complexity" evidence="3">
    <location>
        <begin position="485"/>
        <end position="497"/>
    </location>
</feature>
<comment type="caution">
    <text evidence="6">The sequence shown here is derived from an EMBL/GenBank/DDBJ whole genome shotgun (WGS) entry which is preliminary data.</text>
</comment>
<dbReference type="CDD" id="cd16982">
    <property type="entry name" value="CID_Pcf11"/>
    <property type="match status" value="1"/>
</dbReference>
<feature type="domain" description="CID" evidence="5">
    <location>
        <begin position="85"/>
        <end position="213"/>
    </location>
</feature>
<name>A0AAP0J574_9MAGN</name>
<dbReference type="FunFam" id="1.25.40.90:FF:000023">
    <property type="entry name" value="polyadenylation and cleavage factor homolog 4"/>
    <property type="match status" value="1"/>
</dbReference>
<feature type="region of interest" description="Disordered" evidence="3">
    <location>
        <begin position="515"/>
        <end position="562"/>
    </location>
</feature>
<feature type="compositionally biased region" description="Basic and acidic residues" evidence="3">
    <location>
        <begin position="422"/>
        <end position="436"/>
    </location>
</feature>
<dbReference type="GO" id="GO:0003729">
    <property type="term" value="F:mRNA binding"/>
    <property type="evidence" value="ECO:0007669"/>
    <property type="project" value="InterPro"/>
</dbReference>
<dbReference type="GO" id="GO:0006369">
    <property type="term" value="P:termination of RNA polymerase II transcription"/>
    <property type="evidence" value="ECO:0007669"/>
    <property type="project" value="InterPro"/>
</dbReference>
<feature type="compositionally biased region" description="Polar residues" evidence="3">
    <location>
        <begin position="215"/>
        <end position="234"/>
    </location>
</feature>
<dbReference type="InterPro" id="IPR047415">
    <property type="entry name" value="Pcf11_CID"/>
</dbReference>
<dbReference type="Pfam" id="PF04818">
    <property type="entry name" value="CID"/>
    <property type="match status" value="1"/>
</dbReference>
<feature type="region of interest" description="Disordered" evidence="3">
    <location>
        <begin position="215"/>
        <end position="238"/>
    </location>
</feature>
<feature type="region of interest" description="Disordered" evidence="3">
    <location>
        <begin position="1"/>
        <end position="60"/>
    </location>
</feature>
<keyword evidence="7" id="KW-1185">Reference proteome</keyword>
<protein>
    <recommendedName>
        <fullName evidence="8">CID domain-containing protein</fullName>
    </recommendedName>
</protein>
<dbReference type="PROSITE" id="PS51391">
    <property type="entry name" value="CID"/>
    <property type="match status" value="1"/>
</dbReference>
<accession>A0AAP0J574</accession>
<feature type="domain" description="C2H2-type" evidence="4">
    <location>
        <begin position="898"/>
        <end position="925"/>
    </location>
</feature>
<gene>
    <name evidence="6" type="ORF">Syun_016445</name>
</gene>
<keyword evidence="2" id="KW-0863">Zinc-finger</keyword>
<feature type="compositionally biased region" description="Pro residues" evidence="3">
    <location>
        <begin position="711"/>
        <end position="720"/>
    </location>
</feature>
<dbReference type="InterPro" id="IPR057242">
    <property type="entry name" value="PCFS4-like"/>
</dbReference>
<evidence type="ECO:0000256" key="1">
    <source>
        <dbReference type="ARBA" id="ARBA00022664"/>
    </source>
</evidence>
<feature type="compositionally biased region" description="Polar residues" evidence="3">
    <location>
        <begin position="738"/>
        <end position="747"/>
    </location>
</feature>
<dbReference type="SMART" id="SM00582">
    <property type="entry name" value="RPR"/>
    <property type="match status" value="1"/>
</dbReference>
<evidence type="ECO:0000256" key="3">
    <source>
        <dbReference type="SAM" id="MobiDB-lite"/>
    </source>
</evidence>
<feature type="compositionally biased region" description="Low complexity" evidence="3">
    <location>
        <begin position="819"/>
        <end position="842"/>
    </location>
</feature>
<dbReference type="EMBL" id="JBBNAF010000007">
    <property type="protein sequence ID" value="KAK9127648.1"/>
    <property type="molecule type" value="Genomic_DNA"/>
</dbReference>
<proteinExistence type="predicted"/>
<dbReference type="SUPFAM" id="SSF48464">
    <property type="entry name" value="ENTH/VHS domain"/>
    <property type="match status" value="1"/>
</dbReference>
<feature type="compositionally biased region" description="Low complexity" evidence="3">
    <location>
        <begin position="767"/>
        <end position="782"/>
    </location>
</feature>
<dbReference type="GO" id="GO:0000993">
    <property type="term" value="F:RNA polymerase II complex binding"/>
    <property type="evidence" value="ECO:0007669"/>
    <property type="project" value="InterPro"/>
</dbReference>
<dbReference type="PANTHER" id="PTHR15921">
    <property type="entry name" value="PRE-MRNA CLEAVAGE COMPLEX II"/>
    <property type="match status" value="1"/>
</dbReference>
<dbReference type="Gene3D" id="1.25.40.90">
    <property type="match status" value="1"/>
</dbReference>
<feature type="region of interest" description="Disordered" evidence="3">
    <location>
        <begin position="798"/>
        <end position="850"/>
    </location>
</feature>
<keyword evidence="2" id="KW-0479">Metal-binding</keyword>
<feature type="compositionally biased region" description="Low complexity" evidence="3">
    <location>
        <begin position="641"/>
        <end position="661"/>
    </location>
</feature>
<dbReference type="Pfam" id="PF23228">
    <property type="entry name" value="zf_PCFS4"/>
    <property type="match status" value="1"/>
</dbReference>
<dbReference type="GO" id="GO:0031124">
    <property type="term" value="P:mRNA 3'-end processing"/>
    <property type="evidence" value="ECO:0007669"/>
    <property type="project" value="InterPro"/>
</dbReference>
<organism evidence="6 7">
    <name type="scientific">Stephania yunnanensis</name>
    <dbReference type="NCBI Taxonomy" id="152371"/>
    <lineage>
        <taxon>Eukaryota</taxon>
        <taxon>Viridiplantae</taxon>
        <taxon>Streptophyta</taxon>
        <taxon>Embryophyta</taxon>
        <taxon>Tracheophyta</taxon>
        <taxon>Spermatophyta</taxon>
        <taxon>Magnoliopsida</taxon>
        <taxon>Ranunculales</taxon>
        <taxon>Menispermaceae</taxon>
        <taxon>Menispermoideae</taxon>
        <taxon>Cissampelideae</taxon>
        <taxon>Stephania</taxon>
    </lineage>
</organism>
<feature type="compositionally biased region" description="Low complexity" evidence="3">
    <location>
        <begin position="686"/>
        <end position="697"/>
    </location>
</feature>
<evidence type="ECO:0000259" key="5">
    <source>
        <dbReference type="PROSITE" id="PS51391"/>
    </source>
</evidence>
<dbReference type="InterPro" id="IPR013087">
    <property type="entry name" value="Znf_C2H2_type"/>
</dbReference>
<feature type="compositionally biased region" description="Basic and acidic residues" evidence="3">
    <location>
        <begin position="7"/>
        <end position="40"/>
    </location>
</feature>
<feature type="region of interest" description="Disordered" evidence="3">
    <location>
        <begin position="686"/>
        <end position="782"/>
    </location>
</feature>
<feature type="compositionally biased region" description="Pro residues" evidence="3">
    <location>
        <begin position="751"/>
        <end position="762"/>
    </location>
</feature>
<dbReference type="GO" id="GO:0008270">
    <property type="term" value="F:zinc ion binding"/>
    <property type="evidence" value="ECO:0007669"/>
    <property type="project" value="UniProtKB-KW"/>
</dbReference>
<feature type="region of interest" description="Disordered" evidence="3">
    <location>
        <begin position="479"/>
        <end position="498"/>
    </location>
</feature>
<evidence type="ECO:0000313" key="7">
    <source>
        <dbReference type="Proteomes" id="UP001420932"/>
    </source>
</evidence>
<evidence type="ECO:0000259" key="4">
    <source>
        <dbReference type="PROSITE" id="PS50157"/>
    </source>
</evidence>
<dbReference type="GO" id="GO:0005737">
    <property type="term" value="C:cytoplasm"/>
    <property type="evidence" value="ECO:0007669"/>
    <property type="project" value="TreeGrafter"/>
</dbReference>
<reference evidence="6 7" key="1">
    <citation type="submission" date="2024-01" db="EMBL/GenBank/DDBJ databases">
        <title>Genome assemblies of Stephania.</title>
        <authorList>
            <person name="Yang L."/>
        </authorList>
    </citation>
    <scope>NUCLEOTIDE SEQUENCE [LARGE SCALE GENOMIC DNA]</scope>
    <source>
        <strain evidence="6">YNDBR</strain>
        <tissue evidence="6">Leaf</tissue>
    </source>
</reference>